<evidence type="ECO:0000256" key="3">
    <source>
        <dbReference type="ARBA" id="ARBA00022801"/>
    </source>
</evidence>
<reference evidence="8" key="1">
    <citation type="journal article" date="2014" name="Int. J. Syst. Evol. Microbiol.">
        <title>Complete genome sequence of Corynebacterium casei LMG S-19264T (=DSM 44701T), isolated from a smear-ripened cheese.</title>
        <authorList>
            <consortium name="US DOE Joint Genome Institute (JGI-PGF)"/>
            <person name="Walter F."/>
            <person name="Albersmeier A."/>
            <person name="Kalinowski J."/>
            <person name="Ruckert C."/>
        </authorList>
    </citation>
    <scope>NUCLEOTIDE SEQUENCE</scope>
    <source>
        <strain evidence="8">CGMCC 1.15448</strain>
    </source>
</reference>
<feature type="active site" description="Nucleophile" evidence="5">
    <location>
        <position position="224"/>
    </location>
</feature>
<keyword evidence="2" id="KW-0732">Signal</keyword>
<evidence type="ECO:0000313" key="9">
    <source>
        <dbReference type="Proteomes" id="UP000607559"/>
    </source>
</evidence>
<dbReference type="AlphaFoldDB" id="A0A8J2XV99"/>
<dbReference type="Gene3D" id="3.60.20.10">
    <property type="entry name" value="Glutamine Phosphoribosylpyrophosphate, subunit 1, domain 1"/>
    <property type="match status" value="1"/>
</dbReference>
<keyword evidence="4" id="KW-0865">Zymogen</keyword>
<dbReference type="EMBL" id="BMJC01000005">
    <property type="protein sequence ID" value="GGB16974.1"/>
    <property type="molecule type" value="Genomic_DNA"/>
</dbReference>
<dbReference type="InterPro" id="IPR002692">
    <property type="entry name" value="S45"/>
</dbReference>
<dbReference type="InterPro" id="IPR029055">
    <property type="entry name" value="Ntn_hydrolases_N"/>
</dbReference>
<feature type="binding site" evidence="6">
    <location>
        <position position="297"/>
    </location>
    <ligand>
        <name>Ca(2+)</name>
        <dbReference type="ChEBI" id="CHEBI:29108"/>
    </ligand>
</feature>
<keyword evidence="6" id="KW-0106">Calcium</keyword>
<reference evidence="8" key="2">
    <citation type="submission" date="2020-09" db="EMBL/GenBank/DDBJ databases">
        <authorList>
            <person name="Sun Q."/>
            <person name="Zhou Y."/>
        </authorList>
    </citation>
    <scope>NUCLEOTIDE SEQUENCE</scope>
    <source>
        <strain evidence="8">CGMCC 1.15448</strain>
    </source>
</reference>
<keyword evidence="6" id="KW-0479">Metal-binding</keyword>
<comment type="caution">
    <text evidence="8">The sequence shown here is derived from an EMBL/GenBank/DDBJ whole genome shotgun (WGS) entry which is preliminary data.</text>
</comment>
<evidence type="ECO:0000313" key="8">
    <source>
        <dbReference type="EMBL" id="GGB16974.1"/>
    </source>
</evidence>
<comment type="similarity">
    <text evidence="1">Belongs to the peptidase S45 family.</text>
</comment>
<feature type="binding site" evidence="6">
    <location>
        <position position="159"/>
    </location>
    <ligand>
        <name>Ca(2+)</name>
        <dbReference type="ChEBI" id="CHEBI:29108"/>
    </ligand>
</feature>
<dbReference type="Gene3D" id="1.10.1400.10">
    <property type="match status" value="1"/>
</dbReference>
<dbReference type="Gene3D" id="2.30.120.10">
    <property type="match status" value="1"/>
</dbReference>
<accession>A0A8J2XV99</accession>
<sequence>MIVSAQGLSAEERQRCEKEAQQVTIVRDNWGIPHIYGKTDADAVFGLLYAECQEDFSRVEKNYLEMLGRQAEAYGENYLYTDVMMRLIYDSVQAMADYEKSPAWMHRLLDAFADGVNYYLYKHPEVKPLLLKRFEPWYALMFTDGSVSATSTGGVRLDEIRNFYSQSPALGMGHPRRAHEVSAVEQMVLMDRGIAPPSKGGDGVNDDGGGGPQDWPKDEDEQGSNGFALAGFRTASEATELYINPHVPFYFRMECQVASEEGLNAYGAVTWGQFFVYQGFNAHCGWMHTSSFADVADVYAEKVKQDGTGWVYEYEGQTRPVTAKPFTIYYKKNDELQVLQLTGYYTHHGPVMAGRDGRWLSLREYNRSLDALEEAWLITKANTLEQYRTAMNIRANTTNNTVYADDGGNIAYWHGNFMPRRDSSYDWTQPVDGSIAATEWKGVHELDELVHVYNPATGWIENCNSTPYSVSGNSSPERKKYPAYMAPDGENFRALNAMQLLSGANDFTLDSLTAKGYDHYLTAFDVMLPPLFDAYASAADSVRKVLQEPIAILQKWDRRSAIRSVATTLAVEWGTRMVQYAPLPKSPEEASHQVDNIRMEMASSTPEQKLTELRAAISDLRQRYGSWKVEWGEICRYQRLTGKIVETYDDRKPSLAVGLVSSAFGELPSFVSRVMPNTRKRYGVSGNSFIAAVEFGKKLKARTIVTGGEGSDPASAHFTDQAAMYLSGRFKDVLFYPEDVMQHVEKKYHPGEE</sequence>
<keyword evidence="3" id="KW-0378">Hydrolase</keyword>
<evidence type="ECO:0000256" key="6">
    <source>
        <dbReference type="PIRSR" id="PIRSR001227-2"/>
    </source>
</evidence>
<dbReference type="Proteomes" id="UP000607559">
    <property type="component" value="Unassembled WGS sequence"/>
</dbReference>
<feature type="binding site" evidence="6">
    <location>
        <position position="294"/>
    </location>
    <ligand>
        <name>Ca(2+)</name>
        <dbReference type="ChEBI" id="CHEBI:29108"/>
    </ligand>
</feature>
<evidence type="ECO:0000256" key="2">
    <source>
        <dbReference type="ARBA" id="ARBA00022729"/>
    </source>
</evidence>
<feature type="compositionally biased region" description="Gly residues" evidence="7">
    <location>
        <begin position="200"/>
        <end position="212"/>
    </location>
</feature>
<dbReference type="Gene3D" id="1.10.439.10">
    <property type="entry name" value="Penicillin Amidohydrolase, domain 1"/>
    <property type="match status" value="1"/>
</dbReference>
<name>A0A8J2XV99_9BACT</name>
<organism evidence="8 9">
    <name type="scientific">Puia dinghuensis</name>
    <dbReference type="NCBI Taxonomy" id="1792502"/>
    <lineage>
        <taxon>Bacteria</taxon>
        <taxon>Pseudomonadati</taxon>
        <taxon>Bacteroidota</taxon>
        <taxon>Chitinophagia</taxon>
        <taxon>Chitinophagales</taxon>
        <taxon>Chitinophagaceae</taxon>
        <taxon>Puia</taxon>
    </lineage>
</organism>
<gene>
    <name evidence="8" type="ORF">GCM10011511_45950</name>
</gene>
<dbReference type="InterPro" id="IPR023343">
    <property type="entry name" value="Penicillin_amidase_dom1"/>
</dbReference>
<dbReference type="PIRSF" id="PIRSF001227">
    <property type="entry name" value="Pen_acylase"/>
    <property type="match status" value="1"/>
</dbReference>
<feature type="region of interest" description="Disordered" evidence="7">
    <location>
        <begin position="195"/>
        <end position="223"/>
    </location>
</feature>
<proteinExistence type="inferred from homology"/>
<dbReference type="InterPro" id="IPR043147">
    <property type="entry name" value="Penicillin_amidase_A-knob"/>
</dbReference>
<dbReference type="Pfam" id="PF01804">
    <property type="entry name" value="Penicil_amidase"/>
    <property type="match status" value="1"/>
</dbReference>
<dbReference type="GO" id="GO:0016811">
    <property type="term" value="F:hydrolase activity, acting on carbon-nitrogen (but not peptide) bonds, in linear amides"/>
    <property type="evidence" value="ECO:0007669"/>
    <property type="project" value="InterPro"/>
</dbReference>
<dbReference type="InterPro" id="IPR043146">
    <property type="entry name" value="Penicillin_amidase_N_B-knob"/>
</dbReference>
<dbReference type="GO" id="GO:0046872">
    <property type="term" value="F:metal ion binding"/>
    <property type="evidence" value="ECO:0007669"/>
    <property type="project" value="UniProtKB-KW"/>
</dbReference>
<dbReference type="SUPFAM" id="SSF56235">
    <property type="entry name" value="N-terminal nucleophile aminohydrolases (Ntn hydrolases)"/>
    <property type="match status" value="1"/>
</dbReference>
<evidence type="ECO:0000256" key="7">
    <source>
        <dbReference type="SAM" id="MobiDB-lite"/>
    </source>
</evidence>
<evidence type="ECO:0000256" key="5">
    <source>
        <dbReference type="PIRSR" id="PIRSR001227-1"/>
    </source>
</evidence>
<dbReference type="PANTHER" id="PTHR34218">
    <property type="entry name" value="PEPTIDASE S45 PENICILLIN AMIDASE"/>
    <property type="match status" value="1"/>
</dbReference>
<protein>
    <submittedName>
        <fullName evidence="8">Penicillin amidase</fullName>
    </submittedName>
</protein>
<evidence type="ECO:0000256" key="4">
    <source>
        <dbReference type="ARBA" id="ARBA00023145"/>
    </source>
</evidence>
<dbReference type="InterPro" id="IPR014395">
    <property type="entry name" value="Pen/GL7ACA/AHL_acylase"/>
</dbReference>
<evidence type="ECO:0000256" key="1">
    <source>
        <dbReference type="ARBA" id="ARBA00006586"/>
    </source>
</evidence>
<comment type="cofactor">
    <cofactor evidence="6">
        <name>Ca(2+)</name>
        <dbReference type="ChEBI" id="CHEBI:29108"/>
    </cofactor>
    <text evidence="6">Binds 1 Ca(2+) ion per dimer.</text>
</comment>
<dbReference type="GO" id="GO:0017000">
    <property type="term" value="P:antibiotic biosynthetic process"/>
    <property type="evidence" value="ECO:0007669"/>
    <property type="project" value="InterPro"/>
</dbReference>
<keyword evidence="9" id="KW-1185">Reference proteome</keyword>
<dbReference type="PANTHER" id="PTHR34218:SF3">
    <property type="entry name" value="ACYL-HOMOSERINE LACTONE ACYLASE PVDQ"/>
    <property type="match status" value="1"/>
</dbReference>